<dbReference type="SMART" id="SM00174">
    <property type="entry name" value="RHO"/>
    <property type="match status" value="1"/>
</dbReference>
<accession>A0A835TVH6</accession>
<feature type="region of interest" description="Disordered" evidence="3">
    <location>
        <begin position="843"/>
        <end position="874"/>
    </location>
</feature>
<dbReference type="SMART" id="SM00175">
    <property type="entry name" value="RAB"/>
    <property type="match status" value="1"/>
</dbReference>
<feature type="compositionally biased region" description="Low complexity" evidence="3">
    <location>
        <begin position="71"/>
        <end position="88"/>
    </location>
</feature>
<dbReference type="GO" id="GO:0005525">
    <property type="term" value="F:GTP binding"/>
    <property type="evidence" value="ECO:0007669"/>
    <property type="project" value="UniProtKB-KW"/>
</dbReference>
<gene>
    <name evidence="5" type="ORF">IHE44_0014080</name>
    <name evidence="4" type="ORF">IHE44_013726</name>
</gene>
<dbReference type="InterPro" id="IPR027417">
    <property type="entry name" value="P-loop_NTPase"/>
</dbReference>
<evidence type="ECO:0000313" key="4">
    <source>
        <dbReference type="EMBL" id="KAG0119790.1"/>
    </source>
</evidence>
<keyword evidence="2" id="KW-0342">GTP-binding</keyword>
<dbReference type="OrthoDB" id="5976022at2759"/>
<dbReference type="FunFam" id="3.40.50.300:FF:003556">
    <property type="entry name" value="NRAS proto-oncogene, GTPase"/>
    <property type="match status" value="1"/>
</dbReference>
<keyword evidence="1" id="KW-0547">Nucleotide-binding</keyword>
<dbReference type="GO" id="GO:0007165">
    <property type="term" value="P:signal transduction"/>
    <property type="evidence" value="ECO:0007669"/>
    <property type="project" value="InterPro"/>
</dbReference>
<sequence>AGRGLGVCRGRRRGALPLRSRSPRTHIVRARRRHSAPAPRANAGRARHAGGASTTAVETSPRRRADARLKPPAGRSGAGFRPPGGAPRLDAHPARRGGRAGGLEPFPEERILFLCGSSLAIQRVVVLLEVLSWGQLEDDRIQAGGGGVGKSALTIQLIQNHFVDEYDPTIEELTMTVQPANKQQSNAEMSRIKRGGKEDTCTEQRRFPSPTWIEHRLCCKGGCKQIEHTLTGQLLGCQGALGPLFWEQEGQGSPESTAGMLPAFAWDLESQPQTDVVSAAWYFTAGSGCIPLCSGWGGTCRVLLALQWQPCHLVMGQGQLSCHPELPEEGEIEAACQLPSEQLAESQPFTPCLFSMGQQSSFWEGTAEKVVAEQISSLISQISLQGCTVHRRWLLERDEVQGLPHSIPADETEHREKRNGEEQCFEEPALKMKPFEGCSGENPQLQRTCLDISYLSWSPLGTDWLWETPCSPCVILFFFLMFKEEVYHQTQSETLLMAILHLVPDLRCIGGTEFPGHLKHFPALQITDGDWMPWLARTPFLSVLPLPEEVIRDETKQCLGILGYADSYRKQVVIDGETCLLDILDTAGQEEYSAMRDQYMRTGEGFLCVFAINNTKSFEDIHQYREQIKRVKDSDDVPMVLVGNKCDLPARTVETRQAQDLARSYGIPYIETSAKTRQGVEDAFYTLVREIRQHKLRKLNPPDESGPGCMNCKCVVSQNSYFSEEVCGRKGLFFSPSFYATKFYTMNFFKKRVLLCFFPCCCSERRVKLALKKQCFSDCLCSLACFSSSFFDFFFLIMSLFKTLLDSSQGEFLLLSLHVLAGPVWTVSWRGSHCAVRKERGEAKEEANGFRGGVLGGERRRRRRRRRRKRTGGA</sequence>
<feature type="compositionally biased region" description="Basic residues" evidence="3">
    <location>
        <begin position="21"/>
        <end position="35"/>
    </location>
</feature>
<dbReference type="GO" id="GO:0003924">
    <property type="term" value="F:GTPase activity"/>
    <property type="evidence" value="ECO:0007669"/>
    <property type="project" value="InterPro"/>
</dbReference>
<protein>
    <submittedName>
        <fullName evidence="4">GTPase HRas</fullName>
    </submittedName>
</protein>
<dbReference type="PROSITE" id="PS51419">
    <property type="entry name" value="RAB"/>
    <property type="match status" value="1"/>
</dbReference>
<reference evidence="4" key="1">
    <citation type="submission" date="2020-10" db="EMBL/GenBank/DDBJ databases">
        <title>Feather gene expression reveals the developmental basis of iridescence in African starlings.</title>
        <authorList>
            <person name="Rubenstein D.R."/>
        </authorList>
    </citation>
    <scope>NUCLEOTIDE SEQUENCE</scope>
    <source>
        <strain evidence="4">SS15</strain>
        <tissue evidence="4">Liver</tissue>
    </source>
</reference>
<evidence type="ECO:0000256" key="1">
    <source>
        <dbReference type="ARBA" id="ARBA00022741"/>
    </source>
</evidence>
<organism evidence="4">
    <name type="scientific">Lamprotornis superbus</name>
    <dbReference type="NCBI Taxonomy" id="245042"/>
    <lineage>
        <taxon>Eukaryota</taxon>
        <taxon>Metazoa</taxon>
        <taxon>Chordata</taxon>
        <taxon>Craniata</taxon>
        <taxon>Vertebrata</taxon>
        <taxon>Euteleostomi</taxon>
        <taxon>Archelosauria</taxon>
        <taxon>Archosauria</taxon>
        <taxon>Dinosauria</taxon>
        <taxon>Saurischia</taxon>
        <taxon>Theropoda</taxon>
        <taxon>Coelurosauria</taxon>
        <taxon>Aves</taxon>
        <taxon>Neognathae</taxon>
        <taxon>Neoaves</taxon>
        <taxon>Telluraves</taxon>
        <taxon>Australaves</taxon>
        <taxon>Passeriformes</taxon>
        <taxon>Sturnidae</taxon>
        <taxon>Lamprotornis</taxon>
    </lineage>
</organism>
<feature type="region of interest" description="Disordered" evidence="3">
    <location>
        <begin position="1"/>
        <end position="103"/>
    </location>
</feature>
<reference evidence="5 6" key="2">
    <citation type="journal article" date="2021" name="J. Hered.">
        <title>Feather Gene Expression Elucidates the Developmental Basis of Plumage Iridescence in African Starlings.</title>
        <authorList>
            <person name="Rubenstein D.R."/>
            <person name="Corvelo A."/>
            <person name="MacManes M.D."/>
            <person name="Maia R."/>
            <person name="Narzisi G."/>
            <person name="Rousaki A."/>
            <person name="Vandenabeele P."/>
            <person name="Shawkey M.D."/>
            <person name="Solomon J."/>
        </authorList>
    </citation>
    <scope>NUCLEOTIDE SEQUENCE [LARGE SCALE GENOMIC DNA]</scope>
    <source>
        <strain evidence="5">SS15</strain>
    </source>
</reference>
<dbReference type="Proteomes" id="UP000618051">
    <property type="component" value="Unassembled WGS sequence"/>
</dbReference>
<dbReference type="SUPFAM" id="SSF52540">
    <property type="entry name" value="P-loop containing nucleoside triphosphate hydrolases"/>
    <property type="match status" value="2"/>
</dbReference>
<evidence type="ECO:0000256" key="2">
    <source>
        <dbReference type="ARBA" id="ARBA00023134"/>
    </source>
</evidence>
<dbReference type="NCBIfam" id="TIGR00231">
    <property type="entry name" value="small_GTP"/>
    <property type="match status" value="1"/>
</dbReference>
<dbReference type="InterPro" id="IPR001806">
    <property type="entry name" value="Small_GTPase"/>
</dbReference>
<evidence type="ECO:0000313" key="5">
    <source>
        <dbReference type="EMBL" id="KAI1237980.1"/>
    </source>
</evidence>
<dbReference type="InterPro" id="IPR020849">
    <property type="entry name" value="Small_GTPase_Ras-type"/>
</dbReference>
<dbReference type="PANTHER" id="PTHR24070">
    <property type="entry name" value="RAS, DI-RAS, AND RHEB FAMILY MEMBERS OF SMALL GTPASE SUPERFAMILY"/>
    <property type="match status" value="1"/>
</dbReference>
<dbReference type="GO" id="GO:0016020">
    <property type="term" value="C:membrane"/>
    <property type="evidence" value="ECO:0007669"/>
    <property type="project" value="InterPro"/>
</dbReference>
<dbReference type="SMART" id="SM00173">
    <property type="entry name" value="RAS"/>
    <property type="match status" value="1"/>
</dbReference>
<dbReference type="InterPro" id="IPR005225">
    <property type="entry name" value="Small_GTP-bd"/>
</dbReference>
<evidence type="ECO:0000256" key="3">
    <source>
        <dbReference type="SAM" id="MobiDB-lite"/>
    </source>
</evidence>
<dbReference type="Pfam" id="PF00071">
    <property type="entry name" value="Ras"/>
    <property type="match status" value="2"/>
</dbReference>
<feature type="compositionally biased region" description="Basic residues" evidence="3">
    <location>
        <begin position="859"/>
        <end position="874"/>
    </location>
</feature>
<dbReference type="AlphaFoldDB" id="A0A835TVH6"/>
<dbReference type="EMBL" id="JADDUC010000078">
    <property type="protein sequence ID" value="KAG0119790.1"/>
    <property type="molecule type" value="Genomic_DNA"/>
</dbReference>
<dbReference type="Gene3D" id="3.40.50.300">
    <property type="entry name" value="P-loop containing nucleotide triphosphate hydrolases"/>
    <property type="match status" value="2"/>
</dbReference>
<feature type="non-terminal residue" evidence="4">
    <location>
        <position position="1"/>
    </location>
</feature>
<name>A0A835TVH6_9PASS</name>
<feature type="region of interest" description="Disordered" evidence="3">
    <location>
        <begin position="180"/>
        <end position="203"/>
    </location>
</feature>
<dbReference type="EMBL" id="JADDUC020000007">
    <property type="protein sequence ID" value="KAI1237980.1"/>
    <property type="molecule type" value="Genomic_DNA"/>
</dbReference>
<keyword evidence="6" id="KW-1185">Reference proteome</keyword>
<dbReference type="PROSITE" id="PS51421">
    <property type="entry name" value="RAS"/>
    <property type="match status" value="1"/>
</dbReference>
<evidence type="ECO:0000313" key="6">
    <source>
        <dbReference type="Proteomes" id="UP000618051"/>
    </source>
</evidence>
<comment type="caution">
    <text evidence="4">The sequence shown here is derived from an EMBL/GenBank/DDBJ whole genome shotgun (WGS) entry which is preliminary data.</text>
</comment>
<proteinExistence type="predicted"/>
<reference evidence="5" key="3">
    <citation type="submission" date="2022-01" db="EMBL/GenBank/DDBJ databases">
        <authorList>
            <person name="Rubenstein D.R."/>
        </authorList>
    </citation>
    <scope>NUCLEOTIDE SEQUENCE</scope>
    <source>
        <strain evidence="5">SS15</strain>
        <tissue evidence="5">Liver</tissue>
    </source>
</reference>
<dbReference type="CDD" id="cd04138">
    <property type="entry name" value="H_N_K_Ras_like"/>
    <property type="match status" value="1"/>
</dbReference>
<feature type="compositionally biased region" description="Basic and acidic residues" evidence="3">
    <location>
        <begin position="60"/>
        <end position="69"/>
    </location>
</feature>
<feature type="compositionally biased region" description="Low complexity" evidence="3">
    <location>
        <begin position="36"/>
        <end position="56"/>
    </location>
</feature>